<dbReference type="PROSITE" id="PS50234">
    <property type="entry name" value="VWFA"/>
    <property type="match status" value="1"/>
</dbReference>
<accession>A0A1V6PDP5</accession>
<dbReference type="SMART" id="SM00609">
    <property type="entry name" value="VIT"/>
    <property type="match status" value="1"/>
</dbReference>
<evidence type="ECO:0000259" key="2">
    <source>
        <dbReference type="PROSITE" id="PS50234"/>
    </source>
</evidence>
<dbReference type="Pfam" id="PF08487">
    <property type="entry name" value="VIT"/>
    <property type="match status" value="1"/>
</dbReference>
<feature type="domain" description="VIT" evidence="3">
    <location>
        <begin position="4"/>
        <end position="135"/>
    </location>
</feature>
<dbReference type="PANTHER" id="PTHR45737:SF6">
    <property type="entry name" value="VON WILLEBRAND FACTOR A DOMAIN-CONTAINING PROTEIN 5A"/>
    <property type="match status" value="1"/>
</dbReference>
<protein>
    <recommendedName>
        <fullName evidence="6">VIT domain-containing protein</fullName>
    </recommendedName>
</protein>
<dbReference type="Proteomes" id="UP000191522">
    <property type="component" value="Unassembled WGS sequence"/>
</dbReference>
<feature type="region of interest" description="Disordered" evidence="1">
    <location>
        <begin position="506"/>
        <end position="526"/>
    </location>
</feature>
<dbReference type="OrthoDB" id="1729737at2759"/>
<feature type="domain" description="VWFA" evidence="2">
    <location>
        <begin position="301"/>
        <end position="477"/>
    </location>
</feature>
<feature type="compositionally biased region" description="Basic and acidic residues" evidence="1">
    <location>
        <begin position="507"/>
        <end position="517"/>
    </location>
</feature>
<dbReference type="STRING" id="69771.A0A1V6PDP5"/>
<dbReference type="InterPro" id="IPR036465">
    <property type="entry name" value="vWFA_dom_sf"/>
</dbReference>
<gene>
    <name evidence="4" type="ORF">PENDEC_c008G06607</name>
</gene>
<dbReference type="InterPro" id="IPR002035">
    <property type="entry name" value="VWF_A"/>
</dbReference>
<feature type="region of interest" description="Disordered" evidence="1">
    <location>
        <begin position="719"/>
        <end position="738"/>
    </location>
</feature>
<sequence length="765" mass="84591">MSALCGCCVFVNHEWEYLPQVSLKAHATILSSAARTTLTQIFTNPSDQILQEVSYKFPLYDGVSVVGFQCRVGSRLLHSKVKSKEQANADYNYAVEDEQTAAIMEHTSEENDVFVIRIGNVHAKEIITVDLTFISELKQDAQMNSIRYTLPNAIAPRYSNTGDTFRSSSSSGIFGQHPSSHFSPSLSPKLQGISIKVDVQMEKSSIIRELQSPSHSIKAFLGRTSSTAQGSSSFEPSQAYATLDLTKNNQPLLERDFVLLAKADGLDNPRALIETHPTLPGQRALMATLVPKFNLPPAHPEVVFVIDRSGSMGDKITTLKSALNVFLKSLPLGMCFNLCSFGSHHSFLWPTSKVYDQPSFEEAVRYVHNIRADMGGTEMQPAVEAVVNNRLKDKDLEVLLLTDGQIYDQQSLFQFIRGAAADNTARFFSLGLGEAASHSLVEGIARSGNGVSQSVLNHEELDRKVVRMLKGALTPHIYDYKLQVEYDTIVGDDFEVVEDVDYSVQDSKTDVEDEHPKKQASQKPISLFDTDYEESDAELGAKLSRDGKGLPELLAPKVFQAPYRIPPLYPFIRGVVYLLLDPQAADRVPHYLTFSASSKQGPLQLRIPISDFGEGETIHQLASRKAMIELEELHGWLVKAKDTDGNPFTDLHADTKQRLAARESQALGIKYQVTGKHCSFVALQEDGSEISGKDHEKRQPVCFEVESSPHGEARFMDNRPMRSSVKHGGPPAKSTRRFGNRTKTASLPFRGTCLGPTIASNLRPS</sequence>
<name>A0A1V6PDP5_PENDC</name>
<dbReference type="PANTHER" id="PTHR45737">
    <property type="entry name" value="VON WILLEBRAND FACTOR A DOMAIN-CONTAINING PROTEIN 5A"/>
    <property type="match status" value="1"/>
</dbReference>
<evidence type="ECO:0000259" key="3">
    <source>
        <dbReference type="PROSITE" id="PS51468"/>
    </source>
</evidence>
<dbReference type="Gene3D" id="3.40.50.410">
    <property type="entry name" value="von Willebrand factor, type A domain"/>
    <property type="match status" value="1"/>
</dbReference>
<dbReference type="AlphaFoldDB" id="A0A1V6PDP5"/>
<reference evidence="5" key="1">
    <citation type="journal article" date="2017" name="Nat. Microbiol.">
        <title>Global analysis of biosynthetic gene clusters reveals vast potential of secondary metabolite production in Penicillium species.</title>
        <authorList>
            <person name="Nielsen J.C."/>
            <person name="Grijseels S."/>
            <person name="Prigent S."/>
            <person name="Ji B."/>
            <person name="Dainat J."/>
            <person name="Nielsen K.F."/>
            <person name="Frisvad J.C."/>
            <person name="Workman M."/>
            <person name="Nielsen J."/>
        </authorList>
    </citation>
    <scope>NUCLEOTIDE SEQUENCE [LARGE SCALE GENOMIC DNA]</scope>
    <source>
        <strain evidence="5">IBT 11843</strain>
    </source>
</reference>
<evidence type="ECO:0000313" key="4">
    <source>
        <dbReference type="EMBL" id="OQD75085.1"/>
    </source>
</evidence>
<proteinExistence type="predicted"/>
<dbReference type="Pfam" id="PF13768">
    <property type="entry name" value="VWA_3"/>
    <property type="match status" value="1"/>
</dbReference>
<dbReference type="PROSITE" id="PS51468">
    <property type="entry name" value="VIT"/>
    <property type="match status" value="1"/>
</dbReference>
<dbReference type="SUPFAM" id="SSF53300">
    <property type="entry name" value="vWA-like"/>
    <property type="match status" value="1"/>
</dbReference>
<dbReference type="OMA" id="QRAIMTT"/>
<dbReference type="SMART" id="SM00327">
    <property type="entry name" value="VWA"/>
    <property type="match status" value="1"/>
</dbReference>
<evidence type="ECO:0000313" key="5">
    <source>
        <dbReference type="Proteomes" id="UP000191522"/>
    </source>
</evidence>
<organism evidence="4 5">
    <name type="scientific">Penicillium decumbens</name>
    <dbReference type="NCBI Taxonomy" id="69771"/>
    <lineage>
        <taxon>Eukaryota</taxon>
        <taxon>Fungi</taxon>
        <taxon>Dikarya</taxon>
        <taxon>Ascomycota</taxon>
        <taxon>Pezizomycotina</taxon>
        <taxon>Eurotiomycetes</taxon>
        <taxon>Eurotiomycetidae</taxon>
        <taxon>Eurotiales</taxon>
        <taxon>Aspergillaceae</taxon>
        <taxon>Penicillium</taxon>
    </lineage>
</organism>
<dbReference type="EMBL" id="MDYL01000008">
    <property type="protein sequence ID" value="OQD75085.1"/>
    <property type="molecule type" value="Genomic_DNA"/>
</dbReference>
<keyword evidence="5" id="KW-1185">Reference proteome</keyword>
<evidence type="ECO:0008006" key="6">
    <source>
        <dbReference type="Google" id="ProtNLM"/>
    </source>
</evidence>
<dbReference type="InterPro" id="IPR013694">
    <property type="entry name" value="VIT"/>
</dbReference>
<comment type="caution">
    <text evidence="4">The sequence shown here is derived from an EMBL/GenBank/DDBJ whole genome shotgun (WGS) entry which is preliminary data.</text>
</comment>
<evidence type="ECO:0000256" key="1">
    <source>
        <dbReference type="SAM" id="MobiDB-lite"/>
    </source>
</evidence>